<accession>A0AA86TSB4</accession>
<evidence type="ECO:0000313" key="1">
    <source>
        <dbReference type="EMBL" id="CAI9920683.1"/>
    </source>
</evidence>
<sequence>MNFFNNLPLLLQSITSTSQQQNLQNNNSNKSQEKLELSAEAFLKVKNIPKRSISKNQSTSYEPDFDYELSNKIRINNQMIVLKTKIQKSAKDIFRLGLQMQYLEETIEVVIDNISKTQGNLGKLYRNYLRCV</sequence>
<dbReference type="EMBL" id="CATOUU010000202">
    <property type="protein sequence ID" value="CAI9920683.1"/>
    <property type="molecule type" value="Genomic_DNA"/>
</dbReference>
<dbReference type="Proteomes" id="UP001642409">
    <property type="component" value="Unassembled WGS sequence"/>
</dbReference>
<reference evidence="2 3" key="2">
    <citation type="submission" date="2024-07" db="EMBL/GenBank/DDBJ databases">
        <authorList>
            <person name="Akdeniz Z."/>
        </authorList>
    </citation>
    <scope>NUCLEOTIDE SEQUENCE [LARGE SCALE GENOMIC DNA]</scope>
</reference>
<keyword evidence="3" id="KW-1185">Reference proteome</keyword>
<reference evidence="1" key="1">
    <citation type="submission" date="2023-06" db="EMBL/GenBank/DDBJ databases">
        <authorList>
            <person name="Kurt Z."/>
        </authorList>
    </citation>
    <scope>NUCLEOTIDE SEQUENCE</scope>
</reference>
<evidence type="ECO:0000313" key="3">
    <source>
        <dbReference type="Proteomes" id="UP001642409"/>
    </source>
</evidence>
<organism evidence="1">
    <name type="scientific">Hexamita inflata</name>
    <dbReference type="NCBI Taxonomy" id="28002"/>
    <lineage>
        <taxon>Eukaryota</taxon>
        <taxon>Metamonada</taxon>
        <taxon>Diplomonadida</taxon>
        <taxon>Hexamitidae</taxon>
        <taxon>Hexamitinae</taxon>
        <taxon>Hexamita</taxon>
    </lineage>
</organism>
<comment type="caution">
    <text evidence="1">The sequence shown here is derived from an EMBL/GenBank/DDBJ whole genome shotgun (WGS) entry which is preliminary data.</text>
</comment>
<gene>
    <name evidence="2" type="ORF">HINF_LOCUS46129</name>
    <name evidence="1" type="ORF">HINF_LOCUS8328</name>
</gene>
<proteinExistence type="predicted"/>
<name>A0AA86TSB4_9EUKA</name>
<evidence type="ECO:0000313" key="2">
    <source>
        <dbReference type="EMBL" id="CAL6054567.1"/>
    </source>
</evidence>
<dbReference type="AlphaFoldDB" id="A0AA86TSB4"/>
<protein>
    <submittedName>
        <fullName evidence="2">Hypothetical_protein</fullName>
    </submittedName>
</protein>
<dbReference type="EMBL" id="CAXDID020000202">
    <property type="protein sequence ID" value="CAL6054567.1"/>
    <property type="molecule type" value="Genomic_DNA"/>
</dbReference>